<sequence length="92" mass="10770">MDTLINDCLKVMNLINQEFPSQKQYAGIIKNIYDTVGQILYFAKKDEVLDRGINWDSLIRQFVDETTQYRSPIILGLEKIKDDLMLMQETPK</sequence>
<evidence type="ECO:0000313" key="1">
    <source>
        <dbReference type="EMBL" id="EUJ64875.1"/>
    </source>
</evidence>
<dbReference type="Proteomes" id="UP000019241">
    <property type="component" value="Unassembled WGS sequence"/>
</dbReference>
<dbReference type="RefSeq" id="WP_036062004.1">
    <property type="nucleotide sequence ID" value="NZ_AODM01000005.1"/>
</dbReference>
<protein>
    <submittedName>
        <fullName evidence="1">Uncharacterized protein</fullName>
    </submittedName>
</protein>
<dbReference type="PATRIC" id="fig|1265822.4.peg.360"/>
<dbReference type="AlphaFoldDB" id="W7DSL6"/>
<evidence type="ECO:0000313" key="2">
    <source>
        <dbReference type="Proteomes" id="UP000019241"/>
    </source>
</evidence>
<name>W7DSL6_9LIST</name>
<accession>W7DSL6</accession>
<dbReference type="EMBL" id="AODM01000005">
    <property type="protein sequence ID" value="EUJ64875.1"/>
    <property type="molecule type" value="Genomic_DNA"/>
</dbReference>
<comment type="caution">
    <text evidence="1">The sequence shown here is derived from an EMBL/GenBank/DDBJ whole genome shotgun (WGS) entry which is preliminary data.</text>
</comment>
<organism evidence="1 2">
    <name type="scientific">Listeria fleischmannii FSL S10-1203</name>
    <dbReference type="NCBI Taxonomy" id="1265822"/>
    <lineage>
        <taxon>Bacteria</taxon>
        <taxon>Bacillati</taxon>
        <taxon>Bacillota</taxon>
        <taxon>Bacilli</taxon>
        <taxon>Bacillales</taxon>
        <taxon>Listeriaceae</taxon>
        <taxon>Listeria</taxon>
    </lineage>
</organism>
<gene>
    <name evidence="1" type="ORF">MCOL2_01760</name>
</gene>
<proteinExistence type="predicted"/>
<reference evidence="1 2" key="1">
    <citation type="submission" date="2012-12" db="EMBL/GenBank/DDBJ databases">
        <title>Novel taxa of Listeriaceae from agricultural environments in the United States.</title>
        <authorList>
            <person name="den Bakker H.C."/>
            <person name="Allred A."/>
            <person name="Warchocki S."/>
            <person name="Wright E.M."/>
            <person name="Burrell A."/>
            <person name="Nightingale K.K."/>
            <person name="Kephart D."/>
            <person name="Wiedmann M."/>
        </authorList>
    </citation>
    <scope>NUCLEOTIDE SEQUENCE [LARGE SCALE GENOMIC DNA]</scope>
    <source>
        <strain evidence="1 2">FSL S10-1203</strain>
    </source>
</reference>